<gene>
    <name evidence="1" type="ORF">ACFQ08_17755</name>
</gene>
<name>A0ABW3DRC5_9ACTN</name>
<organism evidence="1 2">
    <name type="scientific">Streptosporangium algeriense</name>
    <dbReference type="NCBI Taxonomy" id="1682748"/>
    <lineage>
        <taxon>Bacteria</taxon>
        <taxon>Bacillati</taxon>
        <taxon>Actinomycetota</taxon>
        <taxon>Actinomycetes</taxon>
        <taxon>Streptosporangiales</taxon>
        <taxon>Streptosporangiaceae</taxon>
        <taxon>Streptosporangium</taxon>
    </lineage>
</organism>
<reference evidence="2" key="1">
    <citation type="journal article" date="2019" name="Int. J. Syst. Evol. Microbiol.">
        <title>The Global Catalogue of Microorganisms (GCM) 10K type strain sequencing project: providing services to taxonomists for standard genome sequencing and annotation.</title>
        <authorList>
            <consortium name="The Broad Institute Genomics Platform"/>
            <consortium name="The Broad Institute Genome Sequencing Center for Infectious Disease"/>
            <person name="Wu L."/>
            <person name="Ma J."/>
        </authorList>
    </citation>
    <scope>NUCLEOTIDE SEQUENCE [LARGE SCALE GENOMIC DNA]</scope>
    <source>
        <strain evidence="2">CCUG 62974</strain>
    </source>
</reference>
<sequence length="61" mass="6918">MGDAVYQADQTRGDLWAPVRRAEIDGDDWLALVYADTTWVTQVDGILAEEWRSSKRPSHPT</sequence>
<comment type="caution">
    <text evidence="1">The sequence shown here is derived from an EMBL/GenBank/DDBJ whole genome shotgun (WGS) entry which is preliminary data.</text>
</comment>
<proteinExistence type="predicted"/>
<dbReference type="EMBL" id="JBHTHX010000597">
    <property type="protein sequence ID" value="MFD0886393.1"/>
    <property type="molecule type" value="Genomic_DNA"/>
</dbReference>
<evidence type="ECO:0000313" key="2">
    <source>
        <dbReference type="Proteomes" id="UP001597024"/>
    </source>
</evidence>
<evidence type="ECO:0000313" key="1">
    <source>
        <dbReference type="EMBL" id="MFD0886393.1"/>
    </source>
</evidence>
<protein>
    <submittedName>
        <fullName evidence="1">Uncharacterized protein</fullName>
    </submittedName>
</protein>
<keyword evidence="2" id="KW-1185">Reference proteome</keyword>
<dbReference type="Proteomes" id="UP001597024">
    <property type="component" value="Unassembled WGS sequence"/>
</dbReference>
<accession>A0ABW3DRC5</accession>